<reference evidence="6" key="1">
    <citation type="journal article" date="2014" name="PLoS Negl. Trop. Dis.">
        <title>An updated insight into the Sialotranscriptome of Triatoma infestans: developmental stage and geographic variations.</title>
        <authorList>
            <person name="Schwarz A."/>
            <person name="Medrano-Mercado N."/>
            <person name="Schaub G.A."/>
            <person name="Struchiner C.J."/>
            <person name="Bargues M.D."/>
            <person name="Levy M.Z."/>
            <person name="Ribeiro J.M."/>
        </authorList>
    </citation>
    <scope>NUCLEOTIDE SEQUENCE</scope>
    <source>
        <strain evidence="6">Chile</strain>
        <tissue evidence="6">Salivary glands</tissue>
    </source>
</reference>
<organism evidence="6">
    <name type="scientific">Triatoma infestans</name>
    <name type="common">Assassin bug</name>
    <dbReference type="NCBI Taxonomy" id="30076"/>
    <lineage>
        <taxon>Eukaryota</taxon>
        <taxon>Metazoa</taxon>
        <taxon>Ecdysozoa</taxon>
        <taxon>Arthropoda</taxon>
        <taxon>Hexapoda</taxon>
        <taxon>Insecta</taxon>
        <taxon>Pterygota</taxon>
        <taxon>Neoptera</taxon>
        <taxon>Paraneoptera</taxon>
        <taxon>Hemiptera</taxon>
        <taxon>Heteroptera</taxon>
        <taxon>Panheteroptera</taxon>
        <taxon>Cimicomorpha</taxon>
        <taxon>Reduviidae</taxon>
        <taxon>Triatominae</taxon>
        <taxon>Triatoma</taxon>
    </lineage>
</organism>
<protein>
    <submittedName>
        <fullName evidence="6">Putative nucleolar rna-binding protein nifk</fullName>
    </submittedName>
</protein>
<evidence type="ECO:0000256" key="2">
    <source>
        <dbReference type="ARBA" id="ARBA00022884"/>
    </source>
</evidence>
<dbReference type="SUPFAM" id="SSF54928">
    <property type="entry name" value="RNA-binding domain, RBD"/>
    <property type="match status" value="1"/>
</dbReference>
<evidence type="ECO:0000256" key="3">
    <source>
        <dbReference type="ARBA" id="ARBA00023242"/>
    </source>
</evidence>
<dbReference type="PROSITE" id="PS50102">
    <property type="entry name" value="RRM"/>
    <property type="match status" value="1"/>
</dbReference>
<feature type="domain" description="RRM" evidence="5">
    <location>
        <begin position="43"/>
        <end position="120"/>
    </location>
</feature>
<dbReference type="AlphaFoldDB" id="A0A023F793"/>
<accession>A0A023F793</accession>
<dbReference type="InterPro" id="IPR035979">
    <property type="entry name" value="RBD_domain_sf"/>
</dbReference>
<keyword evidence="3" id="KW-0539">Nucleus</keyword>
<dbReference type="SMART" id="SM00360">
    <property type="entry name" value="RRM"/>
    <property type="match status" value="1"/>
</dbReference>
<keyword evidence="2 4" id="KW-0694">RNA-binding</keyword>
<dbReference type="CDD" id="cd12307">
    <property type="entry name" value="RRM_NIFK_like"/>
    <property type="match status" value="1"/>
</dbReference>
<dbReference type="EMBL" id="GBBI01001602">
    <property type="protein sequence ID" value="JAC17110.1"/>
    <property type="molecule type" value="mRNA"/>
</dbReference>
<evidence type="ECO:0000256" key="4">
    <source>
        <dbReference type="PROSITE-ProRule" id="PRU00176"/>
    </source>
</evidence>
<dbReference type="Pfam" id="PF00076">
    <property type="entry name" value="RRM_1"/>
    <property type="match status" value="1"/>
</dbReference>
<evidence type="ECO:0000259" key="5">
    <source>
        <dbReference type="PROSITE" id="PS50102"/>
    </source>
</evidence>
<dbReference type="GO" id="GO:0005730">
    <property type="term" value="C:nucleolus"/>
    <property type="evidence" value="ECO:0007669"/>
    <property type="project" value="UniProtKB-SubCell"/>
</dbReference>
<evidence type="ECO:0000313" key="6">
    <source>
        <dbReference type="EMBL" id="JAC17110.1"/>
    </source>
</evidence>
<dbReference type="PANTHER" id="PTHR46754">
    <property type="entry name" value="MKI67 FHA DOMAIN-INTERACTING NUCLEOLAR PHOSPHOPROTEIN"/>
    <property type="match status" value="1"/>
</dbReference>
<evidence type="ECO:0000256" key="1">
    <source>
        <dbReference type="ARBA" id="ARBA00004604"/>
    </source>
</evidence>
<dbReference type="Gene3D" id="3.30.70.330">
    <property type="match status" value="1"/>
</dbReference>
<name>A0A023F793_TRIIF</name>
<dbReference type="InterPro" id="IPR000504">
    <property type="entry name" value="RRM_dom"/>
</dbReference>
<comment type="subcellular location">
    <subcellularLocation>
        <location evidence="1">Nucleus</location>
        <location evidence="1">Nucleolus</location>
    </subcellularLocation>
</comment>
<dbReference type="GO" id="GO:0003723">
    <property type="term" value="F:RNA binding"/>
    <property type="evidence" value="ECO:0007669"/>
    <property type="project" value="UniProtKB-UniRule"/>
</dbReference>
<proteinExistence type="evidence at transcript level"/>
<dbReference type="InterPro" id="IPR012677">
    <property type="entry name" value="Nucleotide-bd_a/b_plait_sf"/>
</dbReference>
<sequence>MSPKKKVPSTSKLISSQFVKEVTKEDGKKSKKRKLKKKRPARGVVYFSHIPHGFYEEEIKSYCSQFGKVTGVYLPRSKKGNSRGYGFVEFQYPEVAEIVAETMNNYLMCNRLLKAKYIPPSEQRPGVIWRAKFWDNRVRAIEESKKTISNMTRTLTPKEEAVKVKKMCKSVEKYHEKLKSMGLDYEFQVENGPPVKTEDKKTNME</sequence>